<keyword evidence="3" id="KW-1185">Reference proteome</keyword>
<organism evidence="2 3">
    <name type="scientific">Micromonospora siamensis</name>
    <dbReference type="NCBI Taxonomy" id="299152"/>
    <lineage>
        <taxon>Bacteria</taxon>
        <taxon>Bacillati</taxon>
        <taxon>Actinomycetota</taxon>
        <taxon>Actinomycetes</taxon>
        <taxon>Micromonosporales</taxon>
        <taxon>Micromonosporaceae</taxon>
        <taxon>Micromonospora</taxon>
    </lineage>
</organism>
<evidence type="ECO:0000313" key="2">
    <source>
        <dbReference type="EMBL" id="SCG58749.1"/>
    </source>
</evidence>
<dbReference type="PROSITE" id="PS50801">
    <property type="entry name" value="STAS"/>
    <property type="match status" value="1"/>
</dbReference>
<protein>
    <submittedName>
        <fullName evidence="2">STAS domain-containing protein</fullName>
    </submittedName>
</protein>
<gene>
    <name evidence="2" type="ORF">GA0074704_3533</name>
</gene>
<dbReference type="RefSeq" id="WP_172880604.1">
    <property type="nucleotide sequence ID" value="NZ_JBHLYF010000043.1"/>
</dbReference>
<feature type="domain" description="STAS" evidence="1">
    <location>
        <begin position="200"/>
        <end position="289"/>
    </location>
</feature>
<sequence length="289" mass="30629">MTASAVVDQIQLGDHVCWAYDDEADGLDAAGAFVATGLRLGQKVICYTDTITPVGMRQRLEAAGVPTEDVLATGALRIVPALESYVPDGPFAGDTMIAGLADEIDRAARENYPGLRLVGDMAWVRRTGVGVAELSRYEAGLNQLFLDGRAAGMCLYDRRLFPPAQLRAVGAAHPGTAGTHAGRAWRPMLRAYRTTAPAGLRLVGQVDRSNRDAFQAVLAELTGDRAGRRAAVLDVSELSFTDVDSAHALAGIVREGPVEVRLVGCRPALVRLLDLVAATRAGTVAERPA</sequence>
<dbReference type="EMBL" id="LT607751">
    <property type="protein sequence ID" value="SCG58749.1"/>
    <property type="molecule type" value="Genomic_DNA"/>
</dbReference>
<dbReference type="InterPro" id="IPR025847">
    <property type="entry name" value="MEDS_domain"/>
</dbReference>
<evidence type="ECO:0000259" key="1">
    <source>
        <dbReference type="PROSITE" id="PS50801"/>
    </source>
</evidence>
<evidence type="ECO:0000313" key="3">
    <source>
        <dbReference type="Proteomes" id="UP000198210"/>
    </source>
</evidence>
<dbReference type="Gene3D" id="3.30.750.24">
    <property type="entry name" value="STAS domain"/>
    <property type="match status" value="1"/>
</dbReference>
<reference evidence="2 3" key="1">
    <citation type="submission" date="2016-06" db="EMBL/GenBank/DDBJ databases">
        <authorList>
            <person name="Kjaerup R.B."/>
            <person name="Dalgaard T.S."/>
            <person name="Juul-Madsen H.R."/>
        </authorList>
    </citation>
    <scope>NUCLEOTIDE SEQUENCE [LARGE SCALE GENOMIC DNA]</scope>
    <source>
        <strain evidence="2 3">DSM 45097</strain>
    </source>
</reference>
<dbReference type="Pfam" id="PF01740">
    <property type="entry name" value="STAS"/>
    <property type="match status" value="1"/>
</dbReference>
<dbReference type="InterPro" id="IPR036513">
    <property type="entry name" value="STAS_dom_sf"/>
</dbReference>
<dbReference type="AlphaFoldDB" id="A0A1C5IL69"/>
<dbReference type="SUPFAM" id="SSF52091">
    <property type="entry name" value="SpoIIaa-like"/>
    <property type="match status" value="1"/>
</dbReference>
<proteinExistence type="predicted"/>
<dbReference type="Pfam" id="PF14417">
    <property type="entry name" value="MEDS"/>
    <property type="match status" value="1"/>
</dbReference>
<accession>A0A1C5IL69</accession>
<dbReference type="InterPro" id="IPR002645">
    <property type="entry name" value="STAS_dom"/>
</dbReference>
<dbReference type="Proteomes" id="UP000198210">
    <property type="component" value="Chromosome I"/>
</dbReference>
<name>A0A1C5IL69_9ACTN</name>